<protein>
    <submittedName>
        <fullName evidence="2">Vacuolar-type H+-ATPase subunit F/Vma7</fullName>
    </submittedName>
</protein>
<feature type="region of interest" description="Disordered" evidence="1">
    <location>
        <begin position="1"/>
        <end position="50"/>
    </location>
</feature>
<reference evidence="2 3" key="1">
    <citation type="submission" date="2019-06" db="EMBL/GenBank/DDBJ databases">
        <title>Sequencing the genomes of 1000 actinobacteria strains.</title>
        <authorList>
            <person name="Klenk H.-P."/>
        </authorList>
    </citation>
    <scope>NUCLEOTIDE SEQUENCE [LARGE SCALE GENOMIC DNA]</scope>
    <source>
        <strain evidence="2 3">DSM 102200</strain>
    </source>
</reference>
<dbReference type="GO" id="GO:0046961">
    <property type="term" value="F:proton-transporting ATPase activity, rotational mechanism"/>
    <property type="evidence" value="ECO:0007669"/>
    <property type="project" value="InterPro"/>
</dbReference>
<dbReference type="SUPFAM" id="SSF159468">
    <property type="entry name" value="AtpF-like"/>
    <property type="match status" value="1"/>
</dbReference>
<proteinExistence type="predicted"/>
<comment type="caution">
    <text evidence="2">The sequence shown here is derived from an EMBL/GenBank/DDBJ whole genome shotgun (WGS) entry which is preliminary data.</text>
</comment>
<name>A0A543CR91_9ACTN</name>
<keyword evidence="3" id="KW-1185">Reference proteome</keyword>
<accession>A0A543CR91</accession>
<feature type="compositionally biased region" description="Basic and acidic residues" evidence="1">
    <location>
        <begin position="7"/>
        <end position="28"/>
    </location>
</feature>
<evidence type="ECO:0000256" key="1">
    <source>
        <dbReference type="SAM" id="MobiDB-lite"/>
    </source>
</evidence>
<evidence type="ECO:0000313" key="2">
    <source>
        <dbReference type="EMBL" id="TQL99623.1"/>
    </source>
</evidence>
<sequence length="124" mass="12976">MNMEDMPTLRDLHERFHPGGRAGAREHAPVIGPPEPAATDDPPSAHLSSERRDMAKIAIIGESGKVLGFGLAGAIILPAEGPEAVLAAWRSLGEDVAVVVLTSRAARTLAGRTASWPLTAVMPP</sequence>
<evidence type="ECO:0000313" key="3">
    <source>
        <dbReference type="Proteomes" id="UP000316096"/>
    </source>
</evidence>
<dbReference type="InterPro" id="IPR036906">
    <property type="entry name" value="ATPase_V1_fsu_sf"/>
</dbReference>
<gene>
    <name evidence="2" type="ORF">FB559_5319</name>
</gene>
<dbReference type="Gene3D" id="3.40.50.10580">
    <property type="entry name" value="ATPase, V1 complex, subunit F"/>
    <property type="match status" value="1"/>
</dbReference>
<dbReference type="EMBL" id="VFOZ01000001">
    <property type="protein sequence ID" value="TQL99623.1"/>
    <property type="molecule type" value="Genomic_DNA"/>
</dbReference>
<dbReference type="Proteomes" id="UP000316096">
    <property type="component" value="Unassembled WGS sequence"/>
</dbReference>
<dbReference type="AlphaFoldDB" id="A0A543CR91"/>
<organism evidence="2 3">
    <name type="scientific">Actinoallomurus bryophytorum</name>
    <dbReference type="NCBI Taxonomy" id="1490222"/>
    <lineage>
        <taxon>Bacteria</taxon>
        <taxon>Bacillati</taxon>
        <taxon>Actinomycetota</taxon>
        <taxon>Actinomycetes</taxon>
        <taxon>Streptosporangiales</taxon>
        <taxon>Thermomonosporaceae</taxon>
        <taxon>Actinoallomurus</taxon>
    </lineage>
</organism>